<evidence type="ECO:0000256" key="2">
    <source>
        <dbReference type="ARBA" id="ARBA00022771"/>
    </source>
</evidence>
<feature type="region of interest" description="Disordered" evidence="5">
    <location>
        <begin position="541"/>
        <end position="606"/>
    </location>
</feature>
<feature type="region of interest" description="Disordered" evidence="5">
    <location>
        <begin position="242"/>
        <end position="345"/>
    </location>
</feature>
<dbReference type="SUPFAM" id="SSF49599">
    <property type="entry name" value="TRAF domain-like"/>
    <property type="match status" value="1"/>
</dbReference>
<feature type="compositionally biased region" description="Low complexity" evidence="5">
    <location>
        <begin position="597"/>
        <end position="606"/>
    </location>
</feature>
<feature type="compositionally biased region" description="Polar residues" evidence="5">
    <location>
        <begin position="277"/>
        <end position="290"/>
    </location>
</feature>
<dbReference type="Proteomes" id="UP001165090">
    <property type="component" value="Unassembled WGS sequence"/>
</dbReference>
<name>A0ABQ5SJF1_9CHLO</name>
<keyword evidence="3 4" id="KW-0862">Zinc</keyword>
<comment type="caution">
    <text evidence="7">The sequence shown here is derived from an EMBL/GenBank/DDBJ whole genome shotgun (WGS) entry which is preliminary data.</text>
</comment>
<feature type="region of interest" description="Disordered" evidence="5">
    <location>
        <begin position="395"/>
        <end position="417"/>
    </location>
</feature>
<reference evidence="7 8" key="1">
    <citation type="journal article" date="2023" name="IScience">
        <title>Expanded male sex-determining region conserved during the evolution of homothallism in the green alga Volvox.</title>
        <authorList>
            <person name="Yamamoto K."/>
            <person name="Matsuzaki R."/>
            <person name="Mahakham W."/>
            <person name="Heman W."/>
            <person name="Sekimoto H."/>
            <person name="Kawachi M."/>
            <person name="Minakuchi Y."/>
            <person name="Toyoda A."/>
            <person name="Nozaki H."/>
        </authorList>
    </citation>
    <scope>NUCLEOTIDE SEQUENCE [LARGE SCALE GENOMIC DNA]</scope>
    <source>
        <strain evidence="7 8">NIES-4468</strain>
    </source>
</reference>
<evidence type="ECO:0000259" key="6">
    <source>
        <dbReference type="PROSITE" id="PS50145"/>
    </source>
</evidence>
<feature type="domain" description="TRAF-type" evidence="6">
    <location>
        <begin position="163"/>
        <end position="207"/>
    </location>
</feature>
<feature type="zinc finger region" description="TRAF-type" evidence="4">
    <location>
        <begin position="163"/>
        <end position="207"/>
    </location>
</feature>
<dbReference type="InterPro" id="IPR013083">
    <property type="entry name" value="Znf_RING/FYVE/PHD"/>
</dbReference>
<dbReference type="PROSITE" id="PS50145">
    <property type="entry name" value="ZF_TRAF"/>
    <property type="match status" value="1"/>
</dbReference>
<keyword evidence="2 4" id="KW-0863">Zinc-finger</keyword>
<evidence type="ECO:0000256" key="5">
    <source>
        <dbReference type="SAM" id="MobiDB-lite"/>
    </source>
</evidence>
<feature type="compositionally biased region" description="Low complexity" evidence="5">
    <location>
        <begin position="555"/>
        <end position="573"/>
    </location>
</feature>
<organism evidence="7 8">
    <name type="scientific">Volvox africanus</name>
    <dbReference type="NCBI Taxonomy" id="51714"/>
    <lineage>
        <taxon>Eukaryota</taxon>
        <taxon>Viridiplantae</taxon>
        <taxon>Chlorophyta</taxon>
        <taxon>core chlorophytes</taxon>
        <taxon>Chlorophyceae</taxon>
        <taxon>CS clade</taxon>
        <taxon>Chlamydomonadales</taxon>
        <taxon>Volvocaceae</taxon>
        <taxon>Volvox</taxon>
    </lineage>
</organism>
<dbReference type="Gene3D" id="3.30.40.10">
    <property type="entry name" value="Zinc/RING finger domain, C3HC4 (zinc finger)"/>
    <property type="match status" value="2"/>
</dbReference>
<dbReference type="InterPro" id="IPR001293">
    <property type="entry name" value="Znf_TRAF"/>
</dbReference>
<gene>
    <name evidence="7" type="ORF">VaNZ11_014275</name>
</gene>
<feature type="compositionally biased region" description="Low complexity" evidence="5">
    <location>
        <begin position="325"/>
        <end position="339"/>
    </location>
</feature>
<keyword evidence="8" id="KW-1185">Reference proteome</keyword>
<evidence type="ECO:0000256" key="4">
    <source>
        <dbReference type="PROSITE-ProRule" id="PRU00207"/>
    </source>
</evidence>
<evidence type="ECO:0000256" key="3">
    <source>
        <dbReference type="ARBA" id="ARBA00022833"/>
    </source>
</evidence>
<protein>
    <recommendedName>
        <fullName evidence="6">TRAF-type domain-containing protein</fullName>
    </recommendedName>
</protein>
<sequence>MSEQDITTAIKKVQDELMCPICLDMTQLPVNFTCFRGCGGHFSNSSTCLRSTLCMHCANEALQLGLAPVARFRGTGGFAHCLICRDTRVDARMLTPDNAYAINHNVLGIMDALGMGAMCRQCDKDMGSQAALYQHYLRRCPDAVVKCRFRGCSHWHIRRGAGAHEDTCPVGRSQCGQCGTWIDRSELLRHMVTTCRLRVVNCVLCKHSALLPDMLEHLRLHQRQLQGRARARAVAGKAAAASGDAVVAESPASAGSEPTQAADMVGPKPLEPDRGGATTSGIASAPSASTPILAPAAMAAPQQAGQSRTFGAAAAEHQPEPERPLQPQSSSLLQQPQQSAWAPRGPLAQQELSYLSRQAAPQLLEILRRQQHLLQRLQTQRQTLTSGLVVQQQEQEQQQQQEQAQRQPGVSPWQADRTNQPDTLAAAADIGQVTQAASGGDGCGGANLAVTPVVPTPPLCPEVAGVATVRPGAAAATAPDAVVVERVEGSGADIIAPQMMIVDPLLAAPEQHGLRYDGADALATVTATNRASRGISSFAIATEGDGTPVGDDIARSTGGSLDSGDGSSQRSLDMAAMQQDRASQPATDRNPWLGIYSTSSGGADSSSSNLFADTALHRTPSWRTGLGGPAALISRRGGVGPRYLSDVFRSGNDGGGDQDEYAFASELSSEFVSAAAADEAVRMVRTAVAIVRASAAASERRSQRQQLALASSAASGSGGAANSGGGLGVQASAGGGGGTMAAAWWGVACPGAFGRSHAAAAAALAEMEQADRSTSSSWTPAVAAIEISPQDYPSAAAGPLQKKPLANGIRRSFSDTELVFDVLEELVRASTSSGEHRAVRISASGI</sequence>
<evidence type="ECO:0000256" key="1">
    <source>
        <dbReference type="ARBA" id="ARBA00022723"/>
    </source>
</evidence>
<accession>A0ABQ5SJF1</accession>
<feature type="compositionally biased region" description="Low complexity" evidence="5">
    <location>
        <begin position="294"/>
        <end position="304"/>
    </location>
</feature>
<proteinExistence type="predicted"/>
<feature type="compositionally biased region" description="Low complexity" evidence="5">
    <location>
        <begin position="395"/>
        <end position="407"/>
    </location>
</feature>
<keyword evidence="1 4" id="KW-0479">Metal-binding</keyword>
<evidence type="ECO:0000313" key="7">
    <source>
        <dbReference type="EMBL" id="GLI69608.1"/>
    </source>
</evidence>
<dbReference type="EMBL" id="BSDZ01000086">
    <property type="protein sequence ID" value="GLI69608.1"/>
    <property type="molecule type" value="Genomic_DNA"/>
</dbReference>
<evidence type="ECO:0000313" key="8">
    <source>
        <dbReference type="Proteomes" id="UP001165090"/>
    </source>
</evidence>